<evidence type="ECO:0000313" key="2">
    <source>
        <dbReference type="Proteomes" id="UP000625079"/>
    </source>
</evidence>
<sequence>MTAQHKRKSGGCRHLQIMPRFRKDIISDGHNNVSRQADAMTYVKFYPCGAMEVGAYFCDTDVERGTRRTVKQGIICV</sequence>
<gene>
    <name evidence="1" type="ORF">GCM10010987_64260</name>
</gene>
<name>A0AA87WEM7_9BRAD</name>
<protein>
    <submittedName>
        <fullName evidence="1">Uncharacterized protein</fullName>
    </submittedName>
</protein>
<reference evidence="1" key="2">
    <citation type="submission" date="2022-12" db="EMBL/GenBank/DDBJ databases">
        <authorList>
            <person name="Sun Q."/>
            <person name="Zhou Y."/>
        </authorList>
    </citation>
    <scope>NUCLEOTIDE SEQUENCE</scope>
    <source>
        <strain evidence="1">CGMCC 1.15034</strain>
    </source>
</reference>
<dbReference type="AlphaFoldDB" id="A0AA87WEM7"/>
<reference evidence="1" key="1">
    <citation type="journal article" date="2014" name="Int. J. Syst. Evol. Microbiol.">
        <title>Complete genome sequence of Corynebacterium casei LMG S-19264T (=DSM 44701T), isolated from a smear-ripened cheese.</title>
        <authorList>
            <consortium name="US DOE Joint Genome Institute (JGI-PGF)"/>
            <person name="Walter F."/>
            <person name="Albersmeier A."/>
            <person name="Kalinowski J."/>
            <person name="Ruckert C."/>
        </authorList>
    </citation>
    <scope>NUCLEOTIDE SEQUENCE</scope>
    <source>
        <strain evidence="1">CGMCC 1.15034</strain>
    </source>
</reference>
<proteinExistence type="predicted"/>
<dbReference type="EMBL" id="BMHC01000020">
    <property type="protein sequence ID" value="GGI31405.1"/>
    <property type="molecule type" value="Genomic_DNA"/>
</dbReference>
<comment type="caution">
    <text evidence="1">The sequence shown here is derived from an EMBL/GenBank/DDBJ whole genome shotgun (WGS) entry which is preliminary data.</text>
</comment>
<dbReference type="Proteomes" id="UP000625079">
    <property type="component" value="Unassembled WGS sequence"/>
</dbReference>
<accession>A0AA87WEM7</accession>
<evidence type="ECO:0000313" key="1">
    <source>
        <dbReference type="EMBL" id="GGI31405.1"/>
    </source>
</evidence>
<organism evidence="1 2">
    <name type="scientific">Bradyrhizobium guangdongense</name>
    <dbReference type="NCBI Taxonomy" id="1325090"/>
    <lineage>
        <taxon>Bacteria</taxon>
        <taxon>Pseudomonadati</taxon>
        <taxon>Pseudomonadota</taxon>
        <taxon>Alphaproteobacteria</taxon>
        <taxon>Hyphomicrobiales</taxon>
        <taxon>Nitrobacteraceae</taxon>
        <taxon>Bradyrhizobium</taxon>
    </lineage>
</organism>